<evidence type="ECO:0000313" key="3">
    <source>
        <dbReference type="Proteomes" id="UP000249725"/>
    </source>
</evidence>
<organism evidence="2 3">
    <name type="scientific">Phenylobacterium deserti</name>
    <dbReference type="NCBI Taxonomy" id="1914756"/>
    <lineage>
        <taxon>Bacteria</taxon>
        <taxon>Pseudomonadati</taxon>
        <taxon>Pseudomonadota</taxon>
        <taxon>Alphaproteobacteria</taxon>
        <taxon>Caulobacterales</taxon>
        <taxon>Caulobacteraceae</taxon>
        <taxon>Phenylobacterium</taxon>
    </lineage>
</organism>
<evidence type="ECO:0000313" key="2">
    <source>
        <dbReference type="EMBL" id="RAK56521.1"/>
    </source>
</evidence>
<feature type="transmembrane region" description="Helical" evidence="1">
    <location>
        <begin position="134"/>
        <end position="159"/>
    </location>
</feature>
<dbReference type="EMBL" id="QFYR01000001">
    <property type="protein sequence ID" value="RAK56521.1"/>
    <property type="molecule type" value="Genomic_DNA"/>
</dbReference>
<proteinExistence type="predicted"/>
<keyword evidence="1" id="KW-1133">Transmembrane helix</keyword>
<keyword evidence="3" id="KW-1185">Reference proteome</keyword>
<keyword evidence="1" id="KW-0812">Transmembrane</keyword>
<comment type="caution">
    <text evidence="2">The sequence shown here is derived from an EMBL/GenBank/DDBJ whole genome shotgun (WGS) entry which is preliminary data.</text>
</comment>
<feature type="transmembrane region" description="Helical" evidence="1">
    <location>
        <begin position="25"/>
        <end position="47"/>
    </location>
</feature>
<evidence type="ECO:0008006" key="4">
    <source>
        <dbReference type="Google" id="ProtNLM"/>
    </source>
</evidence>
<sequence>MEALSALAAGLEASPLGAWVRGSAIGYPLANLLHLLGLILLLGGIGLMDLRLAGLFRRLPVAALSQVLIPAAMLGLALLVASGTMMFAADAQPLLRSTVFRWKLLAIGLALLNVAAFHALWGRRFEDWDRRAGILARFMAAGSLLLWLSAATLGCLIAYA</sequence>
<dbReference type="Proteomes" id="UP000249725">
    <property type="component" value="Unassembled WGS sequence"/>
</dbReference>
<keyword evidence="1" id="KW-0472">Membrane</keyword>
<gene>
    <name evidence="2" type="ORF">DJ018_00620</name>
</gene>
<dbReference type="OrthoDB" id="7450496at2"/>
<name>A0A328AQC8_9CAUL</name>
<dbReference type="RefSeq" id="WP_111512872.1">
    <property type="nucleotide sequence ID" value="NZ_QFYR01000001.1"/>
</dbReference>
<dbReference type="AlphaFoldDB" id="A0A328AQC8"/>
<accession>A0A328AQC8</accession>
<evidence type="ECO:0000256" key="1">
    <source>
        <dbReference type="SAM" id="Phobius"/>
    </source>
</evidence>
<feature type="transmembrane region" description="Helical" evidence="1">
    <location>
        <begin position="59"/>
        <end position="82"/>
    </location>
</feature>
<protein>
    <recommendedName>
        <fullName evidence="4">DUF2214 domain-containing protein</fullName>
    </recommendedName>
</protein>
<feature type="transmembrane region" description="Helical" evidence="1">
    <location>
        <begin position="102"/>
        <end position="122"/>
    </location>
</feature>
<reference evidence="3" key="1">
    <citation type="submission" date="2018-05" db="EMBL/GenBank/DDBJ databases">
        <authorList>
            <person name="Li X."/>
        </authorList>
    </citation>
    <scope>NUCLEOTIDE SEQUENCE [LARGE SCALE GENOMIC DNA]</scope>
    <source>
        <strain evidence="3">YIM 73061</strain>
    </source>
</reference>